<dbReference type="CDD" id="cd02696">
    <property type="entry name" value="MurNAc-LAA"/>
    <property type="match status" value="1"/>
</dbReference>
<keyword evidence="5" id="KW-1185">Reference proteome</keyword>
<dbReference type="SUPFAM" id="SSF49373">
    <property type="entry name" value="Invasin/intimin cell-adhesion fragments"/>
    <property type="match status" value="1"/>
</dbReference>
<dbReference type="OrthoDB" id="9772024at2"/>
<reference evidence="3 5" key="1">
    <citation type="submission" date="2019-09" db="EMBL/GenBank/DDBJ databases">
        <title>Genome sequence of Clostridium sp. EA1.</title>
        <authorList>
            <person name="Poehlein A."/>
            <person name="Bengelsdorf F.R."/>
            <person name="Daniel R."/>
        </authorList>
    </citation>
    <scope>NUCLEOTIDE SEQUENCE [LARGE SCALE GENOMIC DNA]</scope>
    <source>
        <strain evidence="3 5">EA1</strain>
    </source>
</reference>
<dbReference type="Gene3D" id="3.40.630.40">
    <property type="entry name" value="Zn-dependent exopeptidases"/>
    <property type="match status" value="1"/>
</dbReference>
<dbReference type="Proteomes" id="UP000469440">
    <property type="component" value="Unassembled WGS sequence"/>
</dbReference>
<keyword evidence="1" id="KW-0732">Signal</keyword>
<dbReference type="RefSeq" id="WP_066649554.1">
    <property type="nucleotide sequence ID" value="NZ_CP060286.1"/>
</dbReference>
<organism evidence="3 5">
    <name type="scientific">Caproicibacter fermentans</name>
    <dbReference type="NCBI Taxonomy" id="2576756"/>
    <lineage>
        <taxon>Bacteria</taxon>
        <taxon>Bacillati</taxon>
        <taxon>Bacillota</taxon>
        <taxon>Clostridia</taxon>
        <taxon>Eubacteriales</taxon>
        <taxon>Acutalibacteraceae</taxon>
        <taxon>Caproicibacter</taxon>
    </lineage>
</organism>
<reference evidence="4 6" key="2">
    <citation type="submission" date="2020-08" db="EMBL/GenBank/DDBJ databases">
        <title>The isolate Caproiciproducens sp. 7D4C2 produces n-caproate at mildly acidic conditions from hexoses: genome and rBOX comparison with related strains and chain-elongating bacteria.</title>
        <authorList>
            <person name="Esquivel-Elizondo S."/>
            <person name="Bagci C."/>
            <person name="Temovska M."/>
            <person name="Jeon B.S."/>
            <person name="Bessarab I."/>
            <person name="Williams R.B.H."/>
            <person name="Huson D.H."/>
            <person name="Angenent L.T."/>
        </authorList>
    </citation>
    <scope>NUCLEOTIDE SEQUENCE [LARGE SCALE GENOMIC DNA]</scope>
    <source>
        <strain evidence="4 6">7D4C2</strain>
    </source>
</reference>
<evidence type="ECO:0000313" key="5">
    <source>
        <dbReference type="Proteomes" id="UP000469440"/>
    </source>
</evidence>
<dbReference type="Pfam" id="PF02368">
    <property type="entry name" value="Big_2"/>
    <property type="match status" value="1"/>
</dbReference>
<feature type="chain" id="PRO_5035584313" evidence="1">
    <location>
        <begin position="30"/>
        <end position="306"/>
    </location>
</feature>
<accession>A0A7G8TEV4</accession>
<evidence type="ECO:0000259" key="2">
    <source>
        <dbReference type="SMART" id="SM00646"/>
    </source>
</evidence>
<dbReference type="Proteomes" id="UP000515909">
    <property type="component" value="Chromosome"/>
</dbReference>
<evidence type="ECO:0000313" key="3">
    <source>
        <dbReference type="EMBL" id="MVB09898.1"/>
    </source>
</evidence>
<dbReference type="InterPro" id="IPR003343">
    <property type="entry name" value="Big_2"/>
</dbReference>
<dbReference type="EMBL" id="VWXL01000014">
    <property type="protein sequence ID" value="MVB09898.1"/>
    <property type="molecule type" value="Genomic_DNA"/>
</dbReference>
<dbReference type="EMBL" id="CP060286">
    <property type="protein sequence ID" value="QNK42145.1"/>
    <property type="molecule type" value="Genomic_DNA"/>
</dbReference>
<dbReference type="SMART" id="SM00646">
    <property type="entry name" value="Ami_3"/>
    <property type="match status" value="1"/>
</dbReference>
<dbReference type="InterPro" id="IPR008964">
    <property type="entry name" value="Invasin/intimin_cell_adhesion"/>
</dbReference>
<dbReference type="GO" id="GO:0009253">
    <property type="term" value="P:peptidoglycan catabolic process"/>
    <property type="evidence" value="ECO:0007669"/>
    <property type="project" value="InterPro"/>
</dbReference>
<gene>
    <name evidence="3" type="ORF">CAFE_05670</name>
    <name evidence="4" type="ORF">HCR03_07990</name>
</gene>
<feature type="signal peptide" evidence="1">
    <location>
        <begin position="1"/>
        <end position="29"/>
    </location>
</feature>
<dbReference type="KEGG" id="cfem:HCR03_07990"/>
<protein>
    <submittedName>
        <fullName evidence="3">N-acetylmuramoyl-L-alanine amidase</fullName>
    </submittedName>
</protein>
<evidence type="ECO:0000313" key="4">
    <source>
        <dbReference type="EMBL" id="QNK42145.1"/>
    </source>
</evidence>
<dbReference type="Pfam" id="PF01520">
    <property type="entry name" value="Amidase_3"/>
    <property type="match status" value="1"/>
</dbReference>
<proteinExistence type="predicted"/>
<dbReference type="InterPro" id="IPR002508">
    <property type="entry name" value="MurNAc-LAA_cat"/>
</dbReference>
<dbReference type="Gene3D" id="2.60.40.1080">
    <property type="match status" value="1"/>
</dbReference>
<feature type="domain" description="MurNAc-LAA" evidence="2">
    <location>
        <begin position="111"/>
        <end position="220"/>
    </location>
</feature>
<dbReference type="AlphaFoldDB" id="A0A6N8HW60"/>
<accession>A0A6N8HW60</accession>
<name>A0A6N8HW60_9FIRM</name>
<evidence type="ECO:0000256" key="1">
    <source>
        <dbReference type="SAM" id="SignalP"/>
    </source>
</evidence>
<dbReference type="GO" id="GO:0008745">
    <property type="term" value="F:N-acetylmuramoyl-L-alanine amidase activity"/>
    <property type="evidence" value="ECO:0007669"/>
    <property type="project" value="InterPro"/>
</dbReference>
<evidence type="ECO:0000313" key="6">
    <source>
        <dbReference type="Proteomes" id="UP000515909"/>
    </source>
</evidence>
<dbReference type="SUPFAM" id="SSF53187">
    <property type="entry name" value="Zn-dependent exopeptidases"/>
    <property type="match status" value="1"/>
</dbReference>
<sequence>MRLKKLKITLCLALTAAAALGSAGERASAAGRNGIFTTRPTYSVPTYRVYLSPSCQTWNPYCDGSGSEELHMREVAFAMIPYLRQYGIGYALASAQTGSRENQRNTIVGRVRQAEENRCDLYLAIHSNARDDGPKTNGTTIFYPSDSAQSLRFANLLKENFIYPDKSAVSLDTNDALWEMYMPKMTHCLIETAYHDNPQDVAWIESNTDAIAKSLARCVALNEYIPVSVKMDKTAVSIKAGKTCELNSAVTLINGNVYDNRTSWSSCNSRVAVVQNGTVLGVSKGCTTIQARTGNGLTAQCLVTVT</sequence>